<dbReference type="AlphaFoldDB" id="A0A9X1FM73"/>
<dbReference type="InterPro" id="IPR051207">
    <property type="entry name" value="ComplexI_NDUFA9_subunit"/>
</dbReference>
<dbReference type="PANTHER" id="PTHR12126:SF11">
    <property type="entry name" value="NADH DEHYDROGENASE [UBIQUINONE] 1 ALPHA SUBCOMPLEX SUBUNIT 9, MITOCHONDRIAL"/>
    <property type="match status" value="1"/>
</dbReference>
<dbReference type="PANTHER" id="PTHR12126">
    <property type="entry name" value="NADH-UBIQUINONE OXIDOREDUCTASE 39 KDA SUBUNIT-RELATED"/>
    <property type="match status" value="1"/>
</dbReference>
<dbReference type="GO" id="GO:0044877">
    <property type="term" value="F:protein-containing complex binding"/>
    <property type="evidence" value="ECO:0007669"/>
    <property type="project" value="TreeGrafter"/>
</dbReference>
<proteinExistence type="predicted"/>
<dbReference type="Proteomes" id="UP001138686">
    <property type="component" value="Unassembled WGS sequence"/>
</dbReference>
<sequence>MNKVLVTGGTGTLGRAIVNLLIRKGFHTSVLSSSNAPDLPYSVKIFKGNLTIKDSLKEAVSGSDIIIHCATNPLNPNAIDIEGTKNLLSHVNKFQPKHLVYISIVGIDKSSYPYYQAKREVENMIKDSNFSWSILRTTQFHDLVLNYFLLPFDKGGGTPIKVPKNLRFQSIDIMDVAKTLIEIATGTPLNSTLTIGGPEILSIEEMGRIYLKVLKRNDEIQSELIENELYEIFRSGINLYPSQVSGIISWEDYLRIKFEEKTTANNGYQ</sequence>
<protein>
    <submittedName>
        <fullName evidence="2">NAD(P)H-binding protein</fullName>
    </submittedName>
</protein>
<accession>A0A9X1FM73</accession>
<name>A0A9X1FM73_9FLAO</name>
<dbReference type="EMBL" id="JAHWDP010000001">
    <property type="protein sequence ID" value="MBW2937135.1"/>
    <property type="molecule type" value="Genomic_DNA"/>
</dbReference>
<reference evidence="2" key="1">
    <citation type="submission" date="2021-07" db="EMBL/GenBank/DDBJ databases">
        <title>Aureisphaera sp. CAU 1614 isolated from sea sediment.</title>
        <authorList>
            <person name="Kim W."/>
        </authorList>
    </citation>
    <scope>NUCLEOTIDE SEQUENCE</scope>
    <source>
        <strain evidence="2">CAU 1614</strain>
    </source>
</reference>
<organism evidence="2 3">
    <name type="scientific">Halomarinibacterium sedimenti</name>
    <dbReference type="NCBI Taxonomy" id="2857106"/>
    <lineage>
        <taxon>Bacteria</taxon>
        <taxon>Pseudomonadati</taxon>
        <taxon>Bacteroidota</taxon>
        <taxon>Flavobacteriia</taxon>
        <taxon>Flavobacteriales</taxon>
        <taxon>Flavobacteriaceae</taxon>
        <taxon>Halomarinibacterium</taxon>
    </lineage>
</organism>
<feature type="domain" description="NAD(P)-binding" evidence="1">
    <location>
        <begin position="8"/>
        <end position="142"/>
    </location>
</feature>
<keyword evidence="3" id="KW-1185">Reference proteome</keyword>
<evidence type="ECO:0000313" key="3">
    <source>
        <dbReference type="Proteomes" id="UP001138686"/>
    </source>
</evidence>
<comment type="caution">
    <text evidence="2">The sequence shown here is derived from an EMBL/GenBank/DDBJ whole genome shotgun (WGS) entry which is preliminary data.</text>
</comment>
<dbReference type="Pfam" id="PF13460">
    <property type="entry name" value="NAD_binding_10"/>
    <property type="match status" value="1"/>
</dbReference>
<dbReference type="RefSeq" id="WP_219051278.1">
    <property type="nucleotide sequence ID" value="NZ_JAHWDP010000001.1"/>
</dbReference>
<gene>
    <name evidence="2" type="ORF">KXJ69_03395</name>
</gene>
<evidence type="ECO:0000313" key="2">
    <source>
        <dbReference type="EMBL" id="MBW2937135.1"/>
    </source>
</evidence>
<evidence type="ECO:0000259" key="1">
    <source>
        <dbReference type="Pfam" id="PF13460"/>
    </source>
</evidence>
<dbReference type="InterPro" id="IPR016040">
    <property type="entry name" value="NAD(P)-bd_dom"/>
</dbReference>